<dbReference type="KEGG" id="vg:65107840"/>
<dbReference type="Pfam" id="PF13759">
    <property type="entry name" value="2OG-FeII_Oxy_5"/>
    <property type="match status" value="1"/>
</dbReference>
<dbReference type="EMBL" id="KY945241">
    <property type="protein sequence ID" value="ARW56982.1"/>
    <property type="molecule type" value="Genomic_RNA"/>
</dbReference>
<dbReference type="Gene3D" id="2.60.120.620">
    <property type="entry name" value="q2cbj1_9rhob like domain"/>
    <property type="match status" value="1"/>
</dbReference>
<sequence length="208" mass="23799">MQLEVIPLFSTPVVKATVASNIDLKYLESLDYYQYTSGNGHGSVNQNILLEDIFKDLRVEIEKVINVKYNDILQFSQGKLTHASSWINLHKPGEYSQKHSHSNSCYSGVYYLNAPQNGGGLIFWYPQEIPTYCTTTVSPEVKEMNMWNSKTYGFPLTKNDLFIFPSHLTHYTEVNRSNENRYCLAFNYFVEGVIGQNTGRVNLQPSCK</sequence>
<dbReference type="RefSeq" id="YP_010090368.1">
    <property type="nucleotide sequence ID" value="NC_055719.1"/>
</dbReference>
<name>A0A1Z1LWE1_9CAUD</name>
<accession>A0A1Z1LWE1</accession>
<keyword evidence="2" id="KW-1185">Reference proteome</keyword>
<dbReference type="GeneID" id="65107840"/>
<evidence type="ECO:0000313" key="2">
    <source>
        <dbReference type="Proteomes" id="UP000225351"/>
    </source>
</evidence>
<protein>
    <submittedName>
        <fullName evidence="1">Uncharacterized protein</fullName>
    </submittedName>
</protein>
<organism evidence="1 2">
    <name type="scientific">Synechococcus phage S-H35</name>
    <dbReference type="NCBI Taxonomy" id="1983572"/>
    <lineage>
        <taxon>Viruses</taxon>
        <taxon>Duplodnaviria</taxon>
        <taxon>Heunggongvirae</taxon>
        <taxon>Uroviricota</taxon>
        <taxon>Caudoviricetes</taxon>
        <taxon>Pantevenvirales</taxon>
        <taxon>Kyanoviridae</taxon>
        <taxon>Shandvirus</taxon>
        <taxon>Shandvirus sh35</taxon>
    </lineage>
</organism>
<evidence type="ECO:0000313" key="1">
    <source>
        <dbReference type="EMBL" id="ARW56982.1"/>
    </source>
</evidence>
<reference evidence="1 2" key="1">
    <citation type="submission" date="2017-04" db="EMBL/GenBank/DDBJ databases">
        <title>Isolation and Genetic Analysis of a Novel Cyanophage S-H35 from the Bohai Sea.</title>
        <authorList>
            <person name="Xu X."/>
        </authorList>
    </citation>
    <scope>NUCLEOTIDE SEQUENCE [LARGE SCALE GENOMIC DNA]</scope>
</reference>
<dbReference type="SUPFAM" id="SSF51197">
    <property type="entry name" value="Clavaminate synthase-like"/>
    <property type="match status" value="1"/>
</dbReference>
<dbReference type="Proteomes" id="UP000225351">
    <property type="component" value="Segment"/>
</dbReference>
<proteinExistence type="predicted"/>
<dbReference type="InterPro" id="IPR012668">
    <property type="entry name" value="CHP02466"/>
</dbReference>